<reference evidence="1" key="1">
    <citation type="submission" date="2022-03" db="EMBL/GenBank/DDBJ databases">
        <authorList>
            <person name="Martin C."/>
        </authorList>
    </citation>
    <scope>NUCLEOTIDE SEQUENCE</scope>
</reference>
<dbReference type="Gene3D" id="2.60.120.200">
    <property type="match status" value="1"/>
</dbReference>
<sequence length="441" mass="46394">ATLASAIQFQLHGVSRLKCARTCFETLGCTAMSYLKSSKSCTLYELTILEPPCSSVERLLVKRLQCVNGGRGVRNECICNGDVIGTTGADSVTTTSDAALATSTESPTTDLVTTATSTESLTTDSATTATCTESPTTDPVTIATSTGFPTTDSVTTATFSESPTTDLVTSATSTEIPTTDSVTLATSTEFPTTDAVTTAASTEFPTTQEITTSSSLTLPVPDVHITFDADSVSGTTIMSTVGTIIGTLQSSPAFVSGKVGNAVSFSGTGQRIDFGNQRGTCLGDLGNCASGHTMVFWFYHATTLSATYYYISTGGQPNGAASHGVAVRFNLDNTLGFYHSTPANEQWATELNNIAVNTWYHVSVTWRATGGQNVYINGVLEATNTASYSKTSSPTSYNNFKLGTPNNHNGKYGKGMLDEFRFYDAELSSSEIAAIYSVDNI</sequence>
<dbReference type="Pfam" id="PF13385">
    <property type="entry name" value="Laminin_G_3"/>
    <property type="match status" value="1"/>
</dbReference>
<feature type="non-terminal residue" evidence="1">
    <location>
        <position position="441"/>
    </location>
</feature>
<comment type="caution">
    <text evidence="1">The sequence shown here is derived from an EMBL/GenBank/DDBJ whole genome shotgun (WGS) entry which is preliminary data.</text>
</comment>
<keyword evidence="2" id="KW-1185">Reference proteome</keyword>
<proteinExistence type="predicted"/>
<dbReference type="SUPFAM" id="SSF49899">
    <property type="entry name" value="Concanavalin A-like lectins/glucanases"/>
    <property type="match status" value="1"/>
</dbReference>
<dbReference type="EMBL" id="CAIIXF020000001">
    <property type="protein sequence ID" value="CAH1772277.1"/>
    <property type="molecule type" value="Genomic_DNA"/>
</dbReference>
<dbReference type="InterPro" id="IPR013320">
    <property type="entry name" value="ConA-like_dom_sf"/>
</dbReference>
<dbReference type="Proteomes" id="UP000749559">
    <property type="component" value="Unassembled WGS sequence"/>
</dbReference>
<name>A0A8J1UUD2_OWEFU</name>
<evidence type="ECO:0000313" key="1">
    <source>
        <dbReference type="EMBL" id="CAH1772277.1"/>
    </source>
</evidence>
<accession>A0A8J1UUD2</accession>
<organism evidence="1 2">
    <name type="scientific">Owenia fusiformis</name>
    <name type="common">Polychaete worm</name>
    <dbReference type="NCBI Taxonomy" id="6347"/>
    <lineage>
        <taxon>Eukaryota</taxon>
        <taxon>Metazoa</taxon>
        <taxon>Spiralia</taxon>
        <taxon>Lophotrochozoa</taxon>
        <taxon>Annelida</taxon>
        <taxon>Polychaeta</taxon>
        <taxon>Sedentaria</taxon>
        <taxon>Canalipalpata</taxon>
        <taxon>Sabellida</taxon>
        <taxon>Oweniida</taxon>
        <taxon>Oweniidae</taxon>
        <taxon>Owenia</taxon>
    </lineage>
</organism>
<protein>
    <submittedName>
        <fullName evidence="1">Uncharacterized protein</fullName>
    </submittedName>
</protein>
<gene>
    <name evidence="1" type="ORF">OFUS_LOCUS62</name>
</gene>
<dbReference type="AlphaFoldDB" id="A0A8J1UUD2"/>
<dbReference type="OrthoDB" id="347083at2759"/>
<evidence type="ECO:0000313" key="2">
    <source>
        <dbReference type="Proteomes" id="UP000749559"/>
    </source>
</evidence>